<proteinExistence type="predicted"/>
<evidence type="ECO:0000313" key="2">
    <source>
        <dbReference type="EMBL" id="KAH3830816.1"/>
    </source>
</evidence>
<protein>
    <submittedName>
        <fullName evidence="2">Uncharacterized protein</fullName>
    </submittedName>
</protein>
<reference evidence="2" key="2">
    <citation type="submission" date="2020-11" db="EMBL/GenBank/DDBJ databases">
        <authorList>
            <person name="McCartney M.A."/>
            <person name="Auch B."/>
            <person name="Kono T."/>
            <person name="Mallez S."/>
            <person name="Becker A."/>
            <person name="Gohl D.M."/>
            <person name="Silverstein K.A.T."/>
            <person name="Koren S."/>
            <person name="Bechman K.B."/>
            <person name="Herman A."/>
            <person name="Abrahante J.E."/>
            <person name="Garbe J."/>
        </authorList>
    </citation>
    <scope>NUCLEOTIDE SEQUENCE</scope>
    <source>
        <strain evidence="2">Duluth1</strain>
        <tissue evidence="2">Whole animal</tissue>
    </source>
</reference>
<comment type="caution">
    <text evidence="2">The sequence shown here is derived from an EMBL/GenBank/DDBJ whole genome shotgun (WGS) entry which is preliminary data.</text>
</comment>
<dbReference type="Proteomes" id="UP000828390">
    <property type="component" value="Unassembled WGS sequence"/>
</dbReference>
<organism evidence="2 3">
    <name type="scientific">Dreissena polymorpha</name>
    <name type="common">Zebra mussel</name>
    <name type="synonym">Mytilus polymorpha</name>
    <dbReference type="NCBI Taxonomy" id="45954"/>
    <lineage>
        <taxon>Eukaryota</taxon>
        <taxon>Metazoa</taxon>
        <taxon>Spiralia</taxon>
        <taxon>Lophotrochozoa</taxon>
        <taxon>Mollusca</taxon>
        <taxon>Bivalvia</taxon>
        <taxon>Autobranchia</taxon>
        <taxon>Heteroconchia</taxon>
        <taxon>Euheterodonta</taxon>
        <taxon>Imparidentia</taxon>
        <taxon>Neoheterodontei</taxon>
        <taxon>Myida</taxon>
        <taxon>Dreissenoidea</taxon>
        <taxon>Dreissenidae</taxon>
        <taxon>Dreissena</taxon>
    </lineage>
</organism>
<keyword evidence="3" id="KW-1185">Reference proteome</keyword>
<dbReference type="AlphaFoldDB" id="A0A9D4HCA8"/>
<name>A0A9D4HCA8_DREPO</name>
<evidence type="ECO:0000313" key="3">
    <source>
        <dbReference type="Proteomes" id="UP000828390"/>
    </source>
</evidence>
<feature type="region of interest" description="Disordered" evidence="1">
    <location>
        <begin position="34"/>
        <end position="70"/>
    </location>
</feature>
<evidence type="ECO:0000256" key="1">
    <source>
        <dbReference type="SAM" id="MobiDB-lite"/>
    </source>
</evidence>
<reference evidence="2" key="1">
    <citation type="journal article" date="2019" name="bioRxiv">
        <title>The Genome of the Zebra Mussel, Dreissena polymorpha: A Resource for Invasive Species Research.</title>
        <authorList>
            <person name="McCartney M.A."/>
            <person name="Auch B."/>
            <person name="Kono T."/>
            <person name="Mallez S."/>
            <person name="Zhang Y."/>
            <person name="Obille A."/>
            <person name="Becker A."/>
            <person name="Abrahante J.E."/>
            <person name="Garbe J."/>
            <person name="Badalamenti J.P."/>
            <person name="Herman A."/>
            <person name="Mangelson H."/>
            <person name="Liachko I."/>
            <person name="Sullivan S."/>
            <person name="Sone E.D."/>
            <person name="Koren S."/>
            <person name="Silverstein K.A.T."/>
            <person name="Beckman K.B."/>
            <person name="Gohl D.M."/>
        </authorList>
    </citation>
    <scope>NUCLEOTIDE SEQUENCE</scope>
    <source>
        <strain evidence="2">Duluth1</strain>
        <tissue evidence="2">Whole animal</tissue>
    </source>
</reference>
<gene>
    <name evidence="2" type="ORF">DPMN_104071</name>
</gene>
<sequence length="70" mass="7690">MPAITVLNKTSVLHNASEMRERHDECIRSNPWTIAIRGSPGGPRITGLTDERHRAGPARTEPNGFITARA</sequence>
<accession>A0A9D4HCA8</accession>
<dbReference type="EMBL" id="JAIWYP010000004">
    <property type="protein sequence ID" value="KAH3830816.1"/>
    <property type="molecule type" value="Genomic_DNA"/>
</dbReference>